<feature type="non-terminal residue" evidence="2">
    <location>
        <position position="1"/>
    </location>
</feature>
<proteinExistence type="predicted"/>
<feature type="compositionally biased region" description="Polar residues" evidence="1">
    <location>
        <begin position="63"/>
        <end position="74"/>
    </location>
</feature>
<name>A0A0F9GV68_9ZZZZ</name>
<feature type="region of interest" description="Disordered" evidence="1">
    <location>
        <begin position="1"/>
        <end position="35"/>
    </location>
</feature>
<comment type="caution">
    <text evidence="2">The sequence shown here is derived from an EMBL/GenBank/DDBJ whole genome shotgun (WGS) entry which is preliminary data.</text>
</comment>
<evidence type="ECO:0000256" key="1">
    <source>
        <dbReference type="SAM" id="MobiDB-lite"/>
    </source>
</evidence>
<feature type="region of interest" description="Disordered" evidence="1">
    <location>
        <begin position="58"/>
        <end position="105"/>
    </location>
</feature>
<protein>
    <submittedName>
        <fullName evidence="2">Uncharacterized protein</fullName>
    </submittedName>
</protein>
<organism evidence="2">
    <name type="scientific">marine sediment metagenome</name>
    <dbReference type="NCBI Taxonomy" id="412755"/>
    <lineage>
        <taxon>unclassified sequences</taxon>
        <taxon>metagenomes</taxon>
        <taxon>ecological metagenomes</taxon>
    </lineage>
</organism>
<reference evidence="2" key="1">
    <citation type="journal article" date="2015" name="Nature">
        <title>Complex archaea that bridge the gap between prokaryotes and eukaryotes.</title>
        <authorList>
            <person name="Spang A."/>
            <person name="Saw J.H."/>
            <person name="Jorgensen S.L."/>
            <person name="Zaremba-Niedzwiedzka K."/>
            <person name="Martijn J."/>
            <person name="Lind A.E."/>
            <person name="van Eijk R."/>
            <person name="Schleper C."/>
            <person name="Guy L."/>
            <person name="Ettema T.J."/>
        </authorList>
    </citation>
    <scope>NUCLEOTIDE SEQUENCE</scope>
</reference>
<dbReference type="AlphaFoldDB" id="A0A0F9GV68"/>
<feature type="compositionally biased region" description="Basic and acidic residues" evidence="1">
    <location>
        <begin position="91"/>
        <end position="105"/>
    </location>
</feature>
<evidence type="ECO:0000313" key="2">
    <source>
        <dbReference type="EMBL" id="KKL94576.1"/>
    </source>
</evidence>
<gene>
    <name evidence="2" type="ORF">LCGC14_1863250</name>
</gene>
<dbReference type="EMBL" id="LAZR01018889">
    <property type="protein sequence ID" value="KKL94576.1"/>
    <property type="molecule type" value="Genomic_DNA"/>
</dbReference>
<feature type="compositionally biased region" description="Basic and acidic residues" evidence="1">
    <location>
        <begin position="23"/>
        <end position="35"/>
    </location>
</feature>
<sequence length="105" mass="11309">TDLKKHNEALTTRNAELEQVAKGSEREQNAAEVAKEFSVDPAKLLQHVPDGDITKMRNLASDLPQTGNGNNASRPDSGKTGGEQGLGSMSPKERVEAGDRLLRTK</sequence>
<accession>A0A0F9GV68</accession>